<organism evidence="1 2">
    <name type="scientific">Halosegnis marinus</name>
    <dbReference type="NCBI Taxonomy" id="3034023"/>
    <lineage>
        <taxon>Archaea</taxon>
        <taxon>Methanobacteriati</taxon>
        <taxon>Methanobacteriota</taxon>
        <taxon>Stenosarchaea group</taxon>
        <taxon>Halobacteria</taxon>
        <taxon>Halobacteriales</taxon>
        <taxon>Natronomonadaceae</taxon>
        <taxon>Halosegnis</taxon>
    </lineage>
</organism>
<evidence type="ECO:0000313" key="1">
    <source>
        <dbReference type="EMBL" id="MFC7233880.1"/>
    </source>
</evidence>
<dbReference type="AlphaFoldDB" id="A0ABD5ZKA8"/>
<proteinExistence type="predicted"/>
<evidence type="ECO:0000313" key="2">
    <source>
        <dbReference type="Proteomes" id="UP001596398"/>
    </source>
</evidence>
<sequence length="105" mass="10968">MSRSPTETVGIGSDAVAIPGEHVLFRNDGTRSAEFRVVRRRDGRVEADRVGLAPGDTATLPVPRGAGAVTVEVHGPDTTATTAFTPGEEPPLFACRDGATVVVRD</sequence>
<keyword evidence="2" id="KW-1185">Reference proteome</keyword>
<protein>
    <recommendedName>
        <fullName evidence="3">EfeO-type cupredoxin-like domain-containing protein</fullName>
    </recommendedName>
</protein>
<dbReference type="RefSeq" id="WP_276234873.1">
    <property type="nucleotide sequence ID" value="NZ_CP119802.1"/>
</dbReference>
<dbReference type="EMBL" id="JBHTAP010000001">
    <property type="protein sequence ID" value="MFC7233880.1"/>
    <property type="molecule type" value="Genomic_DNA"/>
</dbReference>
<dbReference type="Proteomes" id="UP001596398">
    <property type="component" value="Unassembled WGS sequence"/>
</dbReference>
<comment type="caution">
    <text evidence="1">The sequence shown here is derived from an EMBL/GenBank/DDBJ whole genome shotgun (WGS) entry which is preliminary data.</text>
</comment>
<evidence type="ECO:0008006" key="3">
    <source>
        <dbReference type="Google" id="ProtNLM"/>
    </source>
</evidence>
<gene>
    <name evidence="1" type="ORF">ACFQJ4_00985</name>
</gene>
<dbReference type="GeneID" id="79265542"/>
<name>A0ABD5ZKA8_9EURY</name>
<accession>A0ABD5ZKA8</accession>
<reference evidence="1 2" key="1">
    <citation type="journal article" date="2019" name="Int. J. Syst. Evol. Microbiol.">
        <title>The Global Catalogue of Microorganisms (GCM) 10K type strain sequencing project: providing services to taxonomists for standard genome sequencing and annotation.</title>
        <authorList>
            <consortium name="The Broad Institute Genomics Platform"/>
            <consortium name="The Broad Institute Genome Sequencing Center for Infectious Disease"/>
            <person name="Wu L."/>
            <person name="Ma J."/>
        </authorList>
    </citation>
    <scope>NUCLEOTIDE SEQUENCE [LARGE SCALE GENOMIC DNA]</scope>
    <source>
        <strain evidence="1 2">DT85</strain>
    </source>
</reference>